<protein>
    <submittedName>
        <fullName evidence="2">Phage recombination protein Bet</fullName>
    </submittedName>
</protein>
<feature type="compositionally biased region" description="Low complexity" evidence="1">
    <location>
        <begin position="191"/>
        <end position="203"/>
    </location>
</feature>
<dbReference type="Pfam" id="PF03837">
    <property type="entry name" value="RecT"/>
    <property type="match status" value="1"/>
</dbReference>
<feature type="region of interest" description="Disordered" evidence="1">
    <location>
        <begin position="190"/>
        <end position="231"/>
    </location>
</feature>
<organism evidence="2 3">
    <name type="scientific">Nesterenkonia sandarakina</name>
    <dbReference type="NCBI Taxonomy" id="272918"/>
    <lineage>
        <taxon>Bacteria</taxon>
        <taxon>Bacillati</taxon>
        <taxon>Actinomycetota</taxon>
        <taxon>Actinomycetes</taxon>
        <taxon>Micrococcales</taxon>
        <taxon>Micrococcaceae</taxon>
        <taxon>Nesterenkonia</taxon>
    </lineage>
</organism>
<name>A0A2T0YJ03_9MICC</name>
<dbReference type="AlphaFoldDB" id="A0A2T0YJ03"/>
<dbReference type="OrthoDB" id="3191611at2"/>
<dbReference type="EMBL" id="PVTY01000009">
    <property type="protein sequence ID" value="PRZ15175.1"/>
    <property type="molecule type" value="Genomic_DNA"/>
</dbReference>
<evidence type="ECO:0000256" key="1">
    <source>
        <dbReference type="SAM" id="MobiDB-lite"/>
    </source>
</evidence>
<dbReference type="NCBIfam" id="TIGR01913">
    <property type="entry name" value="bet_lambda"/>
    <property type="match status" value="1"/>
</dbReference>
<dbReference type="InterPro" id="IPR018330">
    <property type="entry name" value="RecT_fam"/>
</dbReference>
<reference evidence="2 3" key="1">
    <citation type="submission" date="2018-03" db="EMBL/GenBank/DDBJ databases">
        <title>Comparative analysis of microorganisms from saline springs in Andes Mountain Range, Colombia.</title>
        <authorList>
            <person name="Rubin E."/>
        </authorList>
    </citation>
    <scope>NUCLEOTIDE SEQUENCE [LARGE SCALE GENOMIC DNA]</scope>
    <source>
        <strain evidence="2 3">CG 35</strain>
    </source>
</reference>
<dbReference type="RefSeq" id="WP_106123097.1">
    <property type="nucleotide sequence ID" value="NZ_PVTY01000009.1"/>
</dbReference>
<comment type="caution">
    <text evidence="2">The sequence shown here is derived from an EMBL/GenBank/DDBJ whole genome shotgun (WGS) entry which is preliminary data.</text>
</comment>
<dbReference type="GO" id="GO:0006310">
    <property type="term" value="P:DNA recombination"/>
    <property type="evidence" value="ECO:0007669"/>
    <property type="project" value="InterPro"/>
</dbReference>
<evidence type="ECO:0000313" key="3">
    <source>
        <dbReference type="Proteomes" id="UP000238217"/>
    </source>
</evidence>
<dbReference type="GO" id="GO:0003677">
    <property type="term" value="F:DNA binding"/>
    <property type="evidence" value="ECO:0007669"/>
    <property type="project" value="InterPro"/>
</dbReference>
<keyword evidence="3" id="KW-1185">Reference proteome</keyword>
<evidence type="ECO:0000313" key="2">
    <source>
        <dbReference type="EMBL" id="PRZ15175.1"/>
    </source>
</evidence>
<feature type="compositionally biased region" description="Low complexity" evidence="1">
    <location>
        <begin position="211"/>
        <end position="222"/>
    </location>
</feature>
<dbReference type="Proteomes" id="UP000238217">
    <property type="component" value="Unassembled WGS sequence"/>
</dbReference>
<sequence length="305" mass="33293">MNDMQRAGATALTIRDDQTTWTPDQASALQHLGVQRANRADVEIFFHQCKRTGLDPFARQIYMIERQGKQTIQTGIDGFRLIATRAVRGTSETLGYEDNLWCGEDGVWRDVWVGSTPPVAAKATVLRNGQRFPAIALFDEYAARKRDGGLNAMWASRPAGQLAKCAEALALRKAFPQDLSGLYTADEMDQAGAPEPASAPAPATVRGPHLAAESAPSPEEPATQPGSDAVDQGIKDAWDSLERLRRIHNWLKSNNPQDPRLAKIAQRGQELQAKADAAASEVHEGEIVDETTQDETLPINEESNA</sequence>
<dbReference type="InterPro" id="IPR010183">
    <property type="entry name" value="Phage_lambda_Bet"/>
</dbReference>
<proteinExistence type="predicted"/>
<gene>
    <name evidence="2" type="ORF">BCL67_10996</name>
</gene>
<accession>A0A2T0YJ03</accession>